<keyword evidence="17" id="KW-0325">Glycoprotein</keyword>
<comment type="catalytic activity">
    <reaction evidence="19">
        <text>L-seryl-[protein] + ATP = O-phospho-L-seryl-[protein] + ADP + H(+)</text>
        <dbReference type="Rhea" id="RHEA:17989"/>
        <dbReference type="Rhea" id="RHEA-COMP:9863"/>
        <dbReference type="Rhea" id="RHEA-COMP:11604"/>
        <dbReference type="ChEBI" id="CHEBI:15378"/>
        <dbReference type="ChEBI" id="CHEBI:29999"/>
        <dbReference type="ChEBI" id="CHEBI:30616"/>
        <dbReference type="ChEBI" id="CHEBI:83421"/>
        <dbReference type="ChEBI" id="CHEBI:456216"/>
        <dbReference type="EC" id="2.7.11.1"/>
    </reaction>
</comment>
<dbReference type="InterPro" id="IPR017441">
    <property type="entry name" value="Protein_kinase_ATP_BS"/>
</dbReference>
<evidence type="ECO:0000256" key="9">
    <source>
        <dbReference type="ARBA" id="ARBA00022729"/>
    </source>
</evidence>
<evidence type="ECO:0000259" key="22">
    <source>
        <dbReference type="PROSITE" id="PS50011"/>
    </source>
</evidence>
<dbReference type="FunFam" id="3.80.10.10:FF:000095">
    <property type="entry name" value="LRR receptor-like serine/threonine-protein kinase GSO1"/>
    <property type="match status" value="1"/>
</dbReference>
<keyword evidence="7" id="KW-0808">Transferase</keyword>
<evidence type="ECO:0000256" key="8">
    <source>
        <dbReference type="ARBA" id="ARBA00022692"/>
    </source>
</evidence>
<dbReference type="PROSITE" id="PS00107">
    <property type="entry name" value="PROTEIN_KINASE_ATP"/>
    <property type="match status" value="1"/>
</dbReference>
<dbReference type="InterPro" id="IPR003591">
    <property type="entry name" value="Leu-rich_rpt_typical-subtyp"/>
</dbReference>
<dbReference type="Pfam" id="PF00560">
    <property type="entry name" value="LRR_1"/>
    <property type="match status" value="4"/>
</dbReference>
<protein>
    <recommendedName>
        <fullName evidence="2">non-specific serine/threonine protein kinase</fullName>
        <ecNumber evidence="2">2.7.11.1</ecNumber>
    </recommendedName>
</protein>
<evidence type="ECO:0000256" key="2">
    <source>
        <dbReference type="ARBA" id="ARBA00012513"/>
    </source>
</evidence>
<dbReference type="SMART" id="SM00220">
    <property type="entry name" value="S_TKc"/>
    <property type="match status" value="1"/>
</dbReference>
<proteinExistence type="predicted"/>
<comment type="catalytic activity">
    <reaction evidence="18">
        <text>L-threonyl-[protein] + ATP = O-phospho-L-threonyl-[protein] + ADP + H(+)</text>
        <dbReference type="Rhea" id="RHEA:46608"/>
        <dbReference type="Rhea" id="RHEA-COMP:11060"/>
        <dbReference type="Rhea" id="RHEA-COMP:11605"/>
        <dbReference type="ChEBI" id="CHEBI:15378"/>
        <dbReference type="ChEBI" id="CHEBI:30013"/>
        <dbReference type="ChEBI" id="CHEBI:30616"/>
        <dbReference type="ChEBI" id="CHEBI:61977"/>
        <dbReference type="ChEBI" id="CHEBI:456216"/>
        <dbReference type="EC" id="2.7.11.1"/>
    </reaction>
</comment>
<dbReference type="KEGG" id="dzi:111310132"/>
<dbReference type="Gene3D" id="3.80.10.10">
    <property type="entry name" value="Ribonuclease Inhibitor"/>
    <property type="match status" value="1"/>
</dbReference>
<keyword evidence="11 20" id="KW-0547">Nucleotide-binding</keyword>
<evidence type="ECO:0000256" key="13">
    <source>
        <dbReference type="ARBA" id="ARBA00022840"/>
    </source>
</evidence>
<evidence type="ECO:0000313" key="24">
    <source>
        <dbReference type="RefSeq" id="XP_022765022.1"/>
    </source>
</evidence>
<keyword evidence="13 20" id="KW-0067">ATP-binding</keyword>
<accession>A0A6P6AJI5</accession>
<keyword evidence="8 21" id="KW-0812">Transmembrane</keyword>
<name>A0A6P6AJI5_DURZI</name>
<evidence type="ECO:0000256" key="7">
    <source>
        <dbReference type="ARBA" id="ARBA00022679"/>
    </source>
</evidence>
<keyword evidence="12" id="KW-0418">Kinase</keyword>
<feature type="binding site" evidence="20">
    <location>
        <position position="419"/>
    </location>
    <ligand>
        <name>ATP</name>
        <dbReference type="ChEBI" id="CHEBI:30616"/>
    </ligand>
</feature>
<evidence type="ECO:0000256" key="17">
    <source>
        <dbReference type="ARBA" id="ARBA00023180"/>
    </source>
</evidence>
<dbReference type="InterPro" id="IPR051809">
    <property type="entry name" value="Plant_receptor-like_S/T_kinase"/>
</dbReference>
<keyword evidence="23" id="KW-1185">Reference proteome</keyword>
<dbReference type="GeneID" id="111310132"/>
<dbReference type="GO" id="GO:0005886">
    <property type="term" value="C:plasma membrane"/>
    <property type="evidence" value="ECO:0007669"/>
    <property type="project" value="UniProtKB-SubCell"/>
</dbReference>
<dbReference type="InterPro" id="IPR000719">
    <property type="entry name" value="Prot_kinase_dom"/>
</dbReference>
<evidence type="ECO:0000256" key="21">
    <source>
        <dbReference type="SAM" id="Phobius"/>
    </source>
</evidence>
<dbReference type="PROSITE" id="PS51450">
    <property type="entry name" value="LRR"/>
    <property type="match status" value="1"/>
</dbReference>
<evidence type="ECO:0000313" key="23">
    <source>
        <dbReference type="Proteomes" id="UP000515121"/>
    </source>
</evidence>
<dbReference type="Pfam" id="PF13855">
    <property type="entry name" value="LRR_8"/>
    <property type="match status" value="2"/>
</dbReference>
<dbReference type="AlphaFoldDB" id="A0A6P6AJI5"/>
<evidence type="ECO:0000256" key="4">
    <source>
        <dbReference type="ARBA" id="ARBA00022527"/>
    </source>
</evidence>
<dbReference type="PANTHER" id="PTHR27008">
    <property type="entry name" value="OS04G0122200 PROTEIN"/>
    <property type="match status" value="1"/>
</dbReference>
<evidence type="ECO:0000256" key="19">
    <source>
        <dbReference type="ARBA" id="ARBA00048679"/>
    </source>
</evidence>
<dbReference type="CDD" id="cd14066">
    <property type="entry name" value="STKc_IRAK"/>
    <property type="match status" value="1"/>
</dbReference>
<evidence type="ECO:0000256" key="6">
    <source>
        <dbReference type="ARBA" id="ARBA00022614"/>
    </source>
</evidence>
<dbReference type="PROSITE" id="PS00108">
    <property type="entry name" value="PROTEIN_KINASE_ST"/>
    <property type="match status" value="1"/>
</dbReference>
<keyword evidence="14 21" id="KW-1133">Transmembrane helix</keyword>
<dbReference type="Proteomes" id="UP000515121">
    <property type="component" value="Unplaced"/>
</dbReference>
<keyword evidence="6" id="KW-0433">Leucine-rich repeat</keyword>
<keyword evidence="15 21" id="KW-0472">Membrane</keyword>
<dbReference type="PANTHER" id="PTHR27008:SF592">
    <property type="entry name" value="LEUCINE-RICH REPEAT RECEPTOR-LIKE PROTEIN KINASE FAMILY PROTEIN-RELATED"/>
    <property type="match status" value="1"/>
</dbReference>
<evidence type="ECO:0000256" key="1">
    <source>
        <dbReference type="ARBA" id="ARBA00004162"/>
    </source>
</evidence>
<feature type="transmembrane region" description="Helical" evidence="21">
    <location>
        <begin position="334"/>
        <end position="355"/>
    </location>
</feature>
<evidence type="ECO:0000256" key="18">
    <source>
        <dbReference type="ARBA" id="ARBA00047899"/>
    </source>
</evidence>
<comment type="subcellular location">
    <subcellularLocation>
        <location evidence="1">Cell membrane</location>
        <topology evidence="1">Single-pass membrane protein</topology>
    </subcellularLocation>
</comment>
<dbReference type="EC" id="2.7.11.1" evidence="2"/>
<dbReference type="InterPro" id="IPR011009">
    <property type="entry name" value="Kinase-like_dom_sf"/>
</dbReference>
<dbReference type="GO" id="GO:0004674">
    <property type="term" value="F:protein serine/threonine kinase activity"/>
    <property type="evidence" value="ECO:0007669"/>
    <property type="project" value="UniProtKB-KW"/>
</dbReference>
<evidence type="ECO:0000256" key="3">
    <source>
        <dbReference type="ARBA" id="ARBA00022475"/>
    </source>
</evidence>
<dbReference type="InterPro" id="IPR032675">
    <property type="entry name" value="LRR_dom_sf"/>
</dbReference>
<dbReference type="PROSITE" id="PS50011">
    <property type="entry name" value="PROTEIN_KINASE_DOM"/>
    <property type="match status" value="1"/>
</dbReference>
<evidence type="ECO:0000256" key="10">
    <source>
        <dbReference type="ARBA" id="ARBA00022737"/>
    </source>
</evidence>
<dbReference type="Gene3D" id="3.30.200.20">
    <property type="entry name" value="Phosphorylase Kinase, domain 1"/>
    <property type="match status" value="1"/>
</dbReference>
<evidence type="ECO:0000256" key="12">
    <source>
        <dbReference type="ARBA" id="ARBA00022777"/>
    </source>
</evidence>
<evidence type="ECO:0000256" key="20">
    <source>
        <dbReference type="PROSITE-ProRule" id="PRU10141"/>
    </source>
</evidence>
<organism evidence="23 24">
    <name type="scientific">Durio zibethinus</name>
    <name type="common">Durian</name>
    <dbReference type="NCBI Taxonomy" id="66656"/>
    <lineage>
        <taxon>Eukaryota</taxon>
        <taxon>Viridiplantae</taxon>
        <taxon>Streptophyta</taxon>
        <taxon>Embryophyta</taxon>
        <taxon>Tracheophyta</taxon>
        <taxon>Spermatophyta</taxon>
        <taxon>Magnoliopsida</taxon>
        <taxon>eudicotyledons</taxon>
        <taxon>Gunneridae</taxon>
        <taxon>Pentapetalae</taxon>
        <taxon>rosids</taxon>
        <taxon>malvids</taxon>
        <taxon>Malvales</taxon>
        <taxon>Malvaceae</taxon>
        <taxon>Helicteroideae</taxon>
        <taxon>Durio</taxon>
    </lineage>
</organism>
<dbReference type="SUPFAM" id="SSF56112">
    <property type="entry name" value="Protein kinase-like (PK-like)"/>
    <property type="match status" value="1"/>
</dbReference>
<evidence type="ECO:0000256" key="15">
    <source>
        <dbReference type="ARBA" id="ARBA00023136"/>
    </source>
</evidence>
<evidence type="ECO:0000256" key="16">
    <source>
        <dbReference type="ARBA" id="ARBA00023170"/>
    </source>
</evidence>
<dbReference type="RefSeq" id="XP_022765022.1">
    <property type="nucleotide sequence ID" value="XM_022909287.1"/>
</dbReference>
<evidence type="ECO:0000256" key="14">
    <source>
        <dbReference type="ARBA" id="ARBA00022989"/>
    </source>
</evidence>
<sequence>MGNLKNLLVFNAPANDLGSGKAGDFDFLSSLSNCSRLQHLGIEFNRFGGVIPNSIANLSTSLRILTLGGNQIAGSIPEGVGNLVNLNRMDMRENFLVGEIPISIGNLQNLEGLNLISNHLTGKIPSSIGNLSRLTELYLSNNKFEGAIPLSLRDCKNMQKLHLSYNKLNGSIPNQLFGAFESLAYLTFSHNSFTGLLPSDLSNLKNLVELYVDNNNFFGEIPKNLGESSELTILFMEKNSFQGNIPQSFASLRSLEYLDLSNNNLSGTIPPELQKLPFLVSLNISFNHLEGEVPKGGVFKNVSGFSFSGNEKLCGGIPEIELPKCFGKVLSTKVIIAVIFSILLGSILAVLLVYLSWRRKCGNALTHVALFDDGFLRLSYKELLQATQGFASSNLVGSGSFGSVYKGVLHQQEKPVAVKVFDLQNRGAARSFMAECKALRKVRHRNLLKIITCCSSIDYQGNDFKALVFEFMPNGSLENWLHEQHESRYLNLAQRLDIAIDVANAIDYLHHDSKTLIVHCDLKPTNVLLDDDMIAHVSDFGLAKLLSSDTGNLGTDQTSSSMINGTIGYVPPEYGMSGAVTPEGDIYSYGILLLEMITGRRPTDDFFQDGLSLHHFCKKALPEGLKEILDFRLLEEIDQYRQRIRSQPNLEEQILECLVSFTKVGVACSAEVPGDRMSIKDAIIELHATKARLLRTGVYTRDRG</sequence>
<dbReference type="Pfam" id="PF00069">
    <property type="entry name" value="Pkinase"/>
    <property type="match status" value="1"/>
</dbReference>
<dbReference type="Gene3D" id="1.10.510.10">
    <property type="entry name" value="Transferase(Phosphotransferase) domain 1"/>
    <property type="match status" value="1"/>
</dbReference>
<reference evidence="24" key="1">
    <citation type="submission" date="2025-08" db="UniProtKB">
        <authorList>
            <consortium name="RefSeq"/>
        </authorList>
    </citation>
    <scope>IDENTIFICATION</scope>
    <source>
        <tissue evidence="24">Fruit stalk</tissue>
    </source>
</reference>
<evidence type="ECO:0000256" key="5">
    <source>
        <dbReference type="ARBA" id="ARBA00022553"/>
    </source>
</evidence>
<keyword evidence="3" id="KW-1003">Cell membrane</keyword>
<dbReference type="OrthoDB" id="676979at2759"/>
<keyword evidence="16" id="KW-0675">Receptor</keyword>
<feature type="domain" description="Protein kinase" evidence="22">
    <location>
        <begin position="390"/>
        <end position="655"/>
    </location>
</feature>
<dbReference type="FunFam" id="3.30.200.20:FF:000432">
    <property type="entry name" value="LRR receptor-like serine/threonine-protein kinase EFR"/>
    <property type="match status" value="1"/>
</dbReference>
<keyword evidence="10" id="KW-0677">Repeat</keyword>
<gene>
    <name evidence="24" type="primary">LOC111310132</name>
</gene>
<dbReference type="InterPro" id="IPR001611">
    <property type="entry name" value="Leu-rich_rpt"/>
</dbReference>
<dbReference type="FunFam" id="1.10.510.10:FF:000358">
    <property type="entry name" value="Putative leucine-rich repeat receptor-like serine/threonine-protein kinase"/>
    <property type="match status" value="1"/>
</dbReference>
<dbReference type="InterPro" id="IPR008271">
    <property type="entry name" value="Ser/Thr_kinase_AS"/>
</dbReference>
<keyword evidence="5" id="KW-0597">Phosphoprotein</keyword>
<dbReference type="GO" id="GO:0005524">
    <property type="term" value="F:ATP binding"/>
    <property type="evidence" value="ECO:0007669"/>
    <property type="project" value="UniProtKB-UniRule"/>
</dbReference>
<keyword evidence="4" id="KW-0723">Serine/threonine-protein kinase</keyword>
<evidence type="ECO:0000256" key="11">
    <source>
        <dbReference type="ARBA" id="ARBA00022741"/>
    </source>
</evidence>
<dbReference type="SUPFAM" id="SSF52058">
    <property type="entry name" value="L domain-like"/>
    <property type="match status" value="1"/>
</dbReference>
<keyword evidence="9" id="KW-0732">Signal</keyword>
<dbReference type="SMART" id="SM00369">
    <property type="entry name" value="LRR_TYP"/>
    <property type="match status" value="8"/>
</dbReference>